<feature type="region of interest" description="Disordered" evidence="1">
    <location>
        <begin position="1"/>
        <end position="98"/>
    </location>
</feature>
<reference evidence="3" key="1">
    <citation type="submission" date="2014-07" db="EMBL/GenBank/DDBJ databases">
        <authorList>
            <person name="Zhang J.E."/>
            <person name="Yang H."/>
            <person name="Guo J."/>
            <person name="Deng Z."/>
            <person name="Luo H."/>
            <person name="Luo M."/>
            <person name="Zhao B."/>
        </authorList>
    </citation>
    <scope>NUCLEOTIDE SEQUENCE</scope>
    <source>
        <strain evidence="3">AM4</strain>
    </source>
</reference>
<feature type="compositionally biased region" description="Basic residues" evidence="1">
    <location>
        <begin position="84"/>
        <end position="98"/>
    </location>
</feature>
<feature type="compositionally biased region" description="Low complexity" evidence="1">
    <location>
        <begin position="57"/>
        <end position="80"/>
    </location>
</feature>
<evidence type="ECO:0000256" key="2">
    <source>
        <dbReference type="SAM" id="Phobius"/>
    </source>
</evidence>
<evidence type="ECO:0000256" key="1">
    <source>
        <dbReference type="SAM" id="MobiDB-lite"/>
    </source>
</evidence>
<protein>
    <submittedName>
        <fullName evidence="3">Hemagglutinin-related protein</fullName>
    </submittedName>
</protein>
<keyword evidence="2" id="KW-0472">Membrane</keyword>
<proteinExistence type="predicted"/>
<feature type="transmembrane region" description="Helical" evidence="2">
    <location>
        <begin position="99"/>
        <end position="120"/>
    </location>
</feature>
<sequence length="379" mass="39802">MSGPDALSRDAPAASGFAQSAPACGNIAAMSRPADRPTRRSPQSRTRHTAADHRAARGTSARSRSTPPRGTRLARAARAGARGHGSRRRRGGRRHPRRLGPVGIFLTAFLTTLLVGLLVINAVETAPASPTPTAATRPTAIARDMTGFDAEHIIDDDVFYDSSAMTATEVAAFIDTVNAGCQSGVDGTPCLADATFDTEDRQASTACPGGYTATTGETAAEVISQVATSCDINPRVLLVLLQKEQGLLTASGLTLNESRYQAATGYACPDGQECDPEYAGFFRQLYGAASQFQTYRLDPAGFQVVAGTTTQLAYSPNALCGSGELTPANQATAGLYNYTPYLANTAAADGGDDCTSWGNWNFYGYYRTLFGDPTPSTAD</sequence>
<accession>A0A1L7R814</accession>
<keyword evidence="2" id="KW-1133">Transmembrane helix</keyword>
<organism evidence="3">
    <name type="scientific">Actinomyces succiniciruminis</name>
    <dbReference type="NCBI Taxonomy" id="1522002"/>
    <lineage>
        <taxon>Bacteria</taxon>
        <taxon>Bacillati</taxon>
        <taxon>Actinomycetota</taxon>
        <taxon>Actinomycetes</taxon>
        <taxon>Actinomycetales</taxon>
        <taxon>Actinomycetaceae</taxon>
        <taxon>Actinomyces</taxon>
    </lineage>
</organism>
<keyword evidence="2" id="KW-0812">Transmembrane</keyword>
<dbReference type="AlphaFoldDB" id="A0A1L7R814"/>
<evidence type="ECO:0000313" key="3">
    <source>
        <dbReference type="EMBL" id="CED89927.1"/>
    </source>
</evidence>
<gene>
    <name evidence="3" type="ORF">AAM4_0032</name>
</gene>
<name>A0A1L7R814_9ACTO</name>
<dbReference type="EMBL" id="LK995460">
    <property type="protein sequence ID" value="CED89927.1"/>
    <property type="molecule type" value="Genomic_DNA"/>
</dbReference>